<dbReference type="CTD" id="38294"/>
<dbReference type="GO" id="GO:0005576">
    <property type="term" value="C:extracellular region"/>
    <property type="evidence" value="ECO:0007669"/>
    <property type="project" value="UniProtKB-SubCell"/>
</dbReference>
<dbReference type="RefSeq" id="XP_011638293.1">
    <property type="nucleotide sequence ID" value="XM_011639991.1"/>
</dbReference>
<evidence type="ECO:0000313" key="6">
    <source>
        <dbReference type="Proteomes" id="UP000504615"/>
    </source>
</evidence>
<dbReference type="Gene3D" id="2.120.10.30">
    <property type="entry name" value="TolB, C-terminal domain"/>
    <property type="match status" value="1"/>
</dbReference>
<dbReference type="GeneID" id="105427982"/>
<evidence type="ECO:0000256" key="2">
    <source>
        <dbReference type="ARBA" id="ARBA00009127"/>
    </source>
</evidence>
<evidence type="ECO:0000256" key="3">
    <source>
        <dbReference type="ARBA" id="ARBA00022525"/>
    </source>
</evidence>
<dbReference type="PANTHER" id="PTHR10009:SF6">
    <property type="entry name" value="FI16876P1"/>
    <property type="match status" value="1"/>
</dbReference>
<dbReference type="Pfam" id="PF03022">
    <property type="entry name" value="MRJP"/>
    <property type="match status" value="1"/>
</dbReference>
<gene>
    <name evidence="7" type="primary">LOC105427982</name>
</gene>
<comment type="subcellular location">
    <subcellularLocation>
        <location evidence="1">Secreted</location>
    </subcellularLocation>
</comment>
<dbReference type="PANTHER" id="PTHR10009">
    <property type="entry name" value="PROTEIN YELLOW-RELATED"/>
    <property type="match status" value="1"/>
</dbReference>
<reference evidence="7" key="1">
    <citation type="submission" date="2025-08" db="UniProtKB">
        <authorList>
            <consortium name="RefSeq"/>
        </authorList>
    </citation>
    <scope>IDENTIFICATION</scope>
</reference>
<dbReference type="AlphaFoldDB" id="A0A6I9W846"/>
<proteinExistence type="inferred from homology"/>
<evidence type="ECO:0000313" key="7">
    <source>
        <dbReference type="RefSeq" id="XP_011638293.1"/>
    </source>
</evidence>
<evidence type="ECO:0000256" key="1">
    <source>
        <dbReference type="ARBA" id="ARBA00004613"/>
    </source>
</evidence>
<feature type="chain" id="PRO_5026916109" evidence="5">
    <location>
        <begin position="23"/>
        <end position="304"/>
    </location>
</feature>
<keyword evidence="3" id="KW-0964">Secreted</keyword>
<feature type="non-terminal residue" evidence="7">
    <location>
        <position position="304"/>
    </location>
</feature>
<evidence type="ECO:0000256" key="4">
    <source>
        <dbReference type="ARBA" id="ARBA00022729"/>
    </source>
</evidence>
<feature type="signal peptide" evidence="5">
    <location>
        <begin position="1"/>
        <end position="22"/>
    </location>
</feature>
<dbReference type="KEGG" id="pbar:105427982"/>
<sequence length="304" mass="33628">MRIPRSALCLVILASGLSSVVCDNSKQLLPEFLFSLSGHSLDWPCQSTKNIYETSGRYIARNVISTRAQVYRDDIILAMPRYKPGVPFTLGVMSLKTKDCTPKVTPFPCWAIQEEGNCQALQNVVDIALDIQEILWVLDVGIVNTLEQPVRRCPPKIVGIDVKSGKVVKVIDLSNLVTPMSRLQYLAVDYADDGQVYVYVTDAAARSIIVYNVTGEKGYRVILPNAVTTGVQRRDVLYVTLVKKSCGTPVLYFTYLGSNRLFAIKAENLRHGLTQGSVVDIGPKHNKIVLLGSDNGCAIFFRNK</sequence>
<dbReference type="InterPro" id="IPR017996">
    <property type="entry name" value="MRJP/yellow-related"/>
</dbReference>
<name>A0A6I9W846_9HYME</name>
<keyword evidence="4 5" id="KW-0732">Signal</keyword>
<keyword evidence="6" id="KW-1185">Reference proteome</keyword>
<dbReference type="Proteomes" id="UP000504615">
    <property type="component" value="Unplaced"/>
</dbReference>
<accession>A0A6I9W846</accession>
<organism evidence="6 7">
    <name type="scientific">Pogonomyrmex barbatus</name>
    <name type="common">red harvester ant</name>
    <dbReference type="NCBI Taxonomy" id="144034"/>
    <lineage>
        <taxon>Eukaryota</taxon>
        <taxon>Metazoa</taxon>
        <taxon>Ecdysozoa</taxon>
        <taxon>Arthropoda</taxon>
        <taxon>Hexapoda</taxon>
        <taxon>Insecta</taxon>
        <taxon>Pterygota</taxon>
        <taxon>Neoptera</taxon>
        <taxon>Endopterygota</taxon>
        <taxon>Hymenoptera</taxon>
        <taxon>Apocrita</taxon>
        <taxon>Aculeata</taxon>
        <taxon>Formicoidea</taxon>
        <taxon>Formicidae</taxon>
        <taxon>Myrmicinae</taxon>
        <taxon>Pogonomyrmex</taxon>
    </lineage>
</organism>
<evidence type="ECO:0000256" key="5">
    <source>
        <dbReference type="SAM" id="SignalP"/>
    </source>
</evidence>
<comment type="similarity">
    <text evidence="2">Belongs to the major royal jelly protein family.</text>
</comment>
<protein>
    <submittedName>
        <fullName evidence="7">Major royal jelly protein 1-like</fullName>
    </submittedName>
</protein>
<dbReference type="SUPFAM" id="SSF101898">
    <property type="entry name" value="NHL repeat"/>
    <property type="match status" value="1"/>
</dbReference>
<dbReference type="InterPro" id="IPR011042">
    <property type="entry name" value="6-blade_b-propeller_TolB-like"/>
</dbReference>
<dbReference type="OrthoDB" id="6583604at2759"/>